<organism evidence="1 2">
    <name type="scientific">Racocetra persica</name>
    <dbReference type="NCBI Taxonomy" id="160502"/>
    <lineage>
        <taxon>Eukaryota</taxon>
        <taxon>Fungi</taxon>
        <taxon>Fungi incertae sedis</taxon>
        <taxon>Mucoromycota</taxon>
        <taxon>Glomeromycotina</taxon>
        <taxon>Glomeromycetes</taxon>
        <taxon>Diversisporales</taxon>
        <taxon>Gigasporaceae</taxon>
        <taxon>Racocetra</taxon>
    </lineage>
</organism>
<name>A0ACA9M6X9_9GLOM</name>
<sequence>AEKQGYYVQNPNIYDQQRDSISSNPVGESSPVPHFHNYNIPRRESNSSISGQIYERSTSPAFNPRQYSSPTPPPIIRQVNQPPYMQQSSQQPYQQRSPRMHNVAGPQNSMSSPIVRPRHDINNPQQPPPDSYYQGVSVPIPNVSVQDSYKQSASVPLPKVPGQDSYYQGVSAQIPNVPGQDSYYQGVSAPILNVSGQDSYYQGVSATIPNVSGQYNYDPSHNYYNNQVPQRSMIGYGQAYYPGEDNEISQNNMYNPQDQMNARRYNNYN</sequence>
<protein>
    <submittedName>
        <fullName evidence="1">5116_t:CDS:1</fullName>
    </submittedName>
</protein>
<reference evidence="1" key="1">
    <citation type="submission" date="2021-06" db="EMBL/GenBank/DDBJ databases">
        <authorList>
            <person name="Kallberg Y."/>
            <person name="Tangrot J."/>
            <person name="Rosling A."/>
        </authorList>
    </citation>
    <scope>NUCLEOTIDE SEQUENCE</scope>
    <source>
        <strain evidence="1">MA461A</strain>
    </source>
</reference>
<evidence type="ECO:0000313" key="2">
    <source>
        <dbReference type="Proteomes" id="UP000789920"/>
    </source>
</evidence>
<keyword evidence="2" id="KW-1185">Reference proteome</keyword>
<evidence type="ECO:0000313" key="1">
    <source>
        <dbReference type="EMBL" id="CAG8568013.1"/>
    </source>
</evidence>
<proteinExistence type="predicted"/>
<comment type="caution">
    <text evidence="1">The sequence shown here is derived from an EMBL/GenBank/DDBJ whole genome shotgun (WGS) entry which is preliminary data.</text>
</comment>
<feature type="non-terminal residue" evidence="1">
    <location>
        <position position="1"/>
    </location>
</feature>
<gene>
    <name evidence="1" type="ORF">RPERSI_LOCUS4636</name>
</gene>
<dbReference type="EMBL" id="CAJVQC010006534">
    <property type="protein sequence ID" value="CAG8568013.1"/>
    <property type="molecule type" value="Genomic_DNA"/>
</dbReference>
<dbReference type="Proteomes" id="UP000789920">
    <property type="component" value="Unassembled WGS sequence"/>
</dbReference>
<accession>A0ACA9M6X9</accession>